<evidence type="ECO:0000256" key="1">
    <source>
        <dbReference type="SAM" id="Phobius"/>
    </source>
</evidence>
<feature type="transmembrane region" description="Helical" evidence="1">
    <location>
        <begin position="52"/>
        <end position="73"/>
    </location>
</feature>
<reference evidence="2 3" key="1">
    <citation type="submission" date="2018-08" db="EMBL/GenBank/DDBJ databases">
        <title>Flavobacterium tibetense sp. nov., isolated from a wetland YonghuCo on Tibetan Plateau.</title>
        <authorList>
            <person name="Phurbu D."/>
            <person name="Lu H."/>
            <person name="Xing P."/>
        </authorList>
    </citation>
    <scope>NUCLEOTIDE SEQUENCE [LARGE SCALE GENOMIC DNA]</scope>
    <source>
        <strain evidence="2 3">DJC</strain>
    </source>
</reference>
<keyword evidence="1" id="KW-0472">Membrane</keyword>
<sequence>MTPALTAALLWLVVANVIAMFPSKDHHWRAAYVLIAIGIPLVGWVTAQSGPIWGLVILAAGASVLRWPLIHFWRWLKGRNGTPAE</sequence>
<name>A0A411Z0R1_9RHOB</name>
<comment type="caution">
    <text evidence="2">The sequence shown here is derived from an EMBL/GenBank/DDBJ whole genome shotgun (WGS) entry which is preliminary data.</text>
</comment>
<dbReference type="RefSeq" id="WP_118153002.1">
    <property type="nucleotide sequence ID" value="NZ_QWEY01000007.1"/>
</dbReference>
<proteinExistence type="predicted"/>
<dbReference type="InterPro" id="IPR018919">
    <property type="entry name" value="DUF2484"/>
</dbReference>
<keyword evidence="3" id="KW-1185">Reference proteome</keyword>
<keyword evidence="1" id="KW-1133">Transmembrane helix</keyword>
<evidence type="ECO:0000313" key="2">
    <source>
        <dbReference type="EMBL" id="RGP36640.1"/>
    </source>
</evidence>
<protein>
    <submittedName>
        <fullName evidence="2">DUF2484 family protein</fullName>
    </submittedName>
</protein>
<organism evidence="2 3">
    <name type="scientific">Pseudotabrizicola alkalilacus</name>
    <dbReference type="NCBI Taxonomy" id="2305252"/>
    <lineage>
        <taxon>Bacteria</taxon>
        <taxon>Pseudomonadati</taxon>
        <taxon>Pseudomonadota</taxon>
        <taxon>Alphaproteobacteria</taxon>
        <taxon>Rhodobacterales</taxon>
        <taxon>Paracoccaceae</taxon>
        <taxon>Pseudotabrizicola</taxon>
    </lineage>
</organism>
<keyword evidence="1" id="KW-0812">Transmembrane</keyword>
<dbReference type="AlphaFoldDB" id="A0A411Z0R1"/>
<accession>A0A411Z0R1</accession>
<evidence type="ECO:0000313" key="3">
    <source>
        <dbReference type="Proteomes" id="UP000284547"/>
    </source>
</evidence>
<dbReference type="EMBL" id="QWEY01000007">
    <property type="protein sequence ID" value="RGP36640.1"/>
    <property type="molecule type" value="Genomic_DNA"/>
</dbReference>
<dbReference type="Proteomes" id="UP000284547">
    <property type="component" value="Unassembled WGS sequence"/>
</dbReference>
<gene>
    <name evidence="2" type="ORF">D1012_13310</name>
</gene>
<dbReference type="Pfam" id="PF10658">
    <property type="entry name" value="DUF2484"/>
    <property type="match status" value="1"/>
</dbReference>
<feature type="transmembrane region" description="Helical" evidence="1">
    <location>
        <begin position="29"/>
        <end position="45"/>
    </location>
</feature>
<dbReference type="OrthoDB" id="7862849at2"/>